<dbReference type="GO" id="GO:0022625">
    <property type="term" value="C:cytosolic large ribosomal subunit"/>
    <property type="evidence" value="ECO:0007669"/>
    <property type="project" value="TreeGrafter"/>
</dbReference>
<proteinExistence type="predicted"/>
<protein>
    <submittedName>
        <fullName evidence="1">Uncharacterized protein</fullName>
    </submittedName>
</protein>
<accession>A0A830HDA8</accession>
<dbReference type="EMBL" id="BNJQ01000005">
    <property type="protein sequence ID" value="GHP03561.1"/>
    <property type="molecule type" value="Genomic_DNA"/>
</dbReference>
<dbReference type="PANTHER" id="PTHR33284">
    <property type="entry name" value="RIBOSOMAL PROTEIN L25/GLN-TRNA SYNTHETASE, ANTI-CODON-BINDING DOMAIN-CONTAINING PROTEIN"/>
    <property type="match status" value="1"/>
</dbReference>
<name>A0A830HDA8_9CHLO</name>
<comment type="caution">
    <text evidence="1">The sequence shown here is derived from an EMBL/GenBank/DDBJ whole genome shotgun (WGS) entry which is preliminary data.</text>
</comment>
<organism evidence="1 2">
    <name type="scientific">Pycnococcus provasolii</name>
    <dbReference type="NCBI Taxonomy" id="41880"/>
    <lineage>
        <taxon>Eukaryota</taxon>
        <taxon>Viridiplantae</taxon>
        <taxon>Chlorophyta</taxon>
        <taxon>Pseudoscourfieldiophyceae</taxon>
        <taxon>Pseudoscourfieldiales</taxon>
        <taxon>Pycnococcaceae</taxon>
        <taxon>Pycnococcus</taxon>
    </lineage>
</organism>
<dbReference type="InterPro" id="IPR029751">
    <property type="entry name" value="Ribosomal_L25_dom"/>
</dbReference>
<dbReference type="Proteomes" id="UP000660262">
    <property type="component" value="Unassembled WGS sequence"/>
</dbReference>
<dbReference type="CDD" id="cd00495">
    <property type="entry name" value="Ribosomal_L25_TL5_CTC"/>
    <property type="match status" value="1"/>
</dbReference>
<evidence type="ECO:0000313" key="2">
    <source>
        <dbReference type="Proteomes" id="UP000660262"/>
    </source>
</evidence>
<gene>
    <name evidence="1" type="ORF">PPROV_000231600</name>
</gene>
<reference evidence="1" key="1">
    <citation type="submission" date="2020-10" db="EMBL/GenBank/DDBJ databases">
        <title>Unveiling of a novel bifunctional photoreceptor, Dualchrome1, isolated from a cosmopolitan green alga.</title>
        <authorList>
            <person name="Suzuki S."/>
            <person name="Kawachi M."/>
        </authorList>
    </citation>
    <scope>NUCLEOTIDE SEQUENCE</scope>
    <source>
        <strain evidence="1">NIES 2893</strain>
    </source>
</reference>
<dbReference type="AlphaFoldDB" id="A0A830HDA8"/>
<evidence type="ECO:0000313" key="1">
    <source>
        <dbReference type="EMBL" id="GHP03561.1"/>
    </source>
</evidence>
<keyword evidence="2" id="KW-1185">Reference proteome</keyword>
<sequence>MLPPVASALPPPVVALSLRSLVVKHAFTALHAHALPVRSMNAHGAHLRAFRTSAAGMMGGFGWLGGGLWDPLVSNAAQRGTLWNAVGHPIPAEATHGVARSCGQSRTMASEAAAAAPHAGEAIDVSMLPPLLRDAPKMDVLVAQVRTDSLSGTNVCKKLRRLGRVPGVLSVPGSQDILLTFDFHQLTNLLVKRNGRVGLYGRMIRIFIEHEDAAAYTVARVPDPSSPRPTELGWWDSKVIADVAEMKARFNEASSRCYGAHAETMVDLYGARNPASEGGAGVIVAPRLVHASLGHGKVENVCFRLVEPRRNITLDLPVSVRGGEAAAGIQSGQFLHKLRWNLPASTSDPFQYPPPDEGIVVNGGDMKAKNDAGKNANVCLGDVSAHYLPDAWRLAKGLGSKRYASQPVVRVAGRRR</sequence>
<dbReference type="InterPro" id="IPR020930">
    <property type="entry name" value="Ribosomal_uL5_bac-type"/>
</dbReference>
<dbReference type="GO" id="GO:0008097">
    <property type="term" value="F:5S rRNA binding"/>
    <property type="evidence" value="ECO:0007669"/>
    <property type="project" value="TreeGrafter"/>
</dbReference>
<dbReference type="PANTHER" id="PTHR33284:SF1">
    <property type="entry name" value="RIBOSOMAL PROTEIN L25_GLN-TRNA SYNTHETASE, ANTI-CODON-BINDING DOMAIN-CONTAINING PROTEIN"/>
    <property type="match status" value="1"/>
</dbReference>
<dbReference type="GO" id="GO:0006412">
    <property type="term" value="P:translation"/>
    <property type="evidence" value="ECO:0007669"/>
    <property type="project" value="InterPro"/>
</dbReference>
<dbReference type="GO" id="GO:0003735">
    <property type="term" value="F:structural constituent of ribosome"/>
    <property type="evidence" value="ECO:0007669"/>
    <property type="project" value="InterPro"/>
</dbReference>